<gene>
    <name evidence="2" type="ORF">X975_20467</name>
</gene>
<keyword evidence="3" id="KW-1185">Reference proteome</keyword>
<proteinExistence type="predicted"/>
<dbReference type="STRING" id="407821.A0A087UI78"/>
<organism evidence="2 3">
    <name type="scientific">Stegodyphus mimosarum</name>
    <name type="common">African social velvet spider</name>
    <dbReference type="NCBI Taxonomy" id="407821"/>
    <lineage>
        <taxon>Eukaryota</taxon>
        <taxon>Metazoa</taxon>
        <taxon>Ecdysozoa</taxon>
        <taxon>Arthropoda</taxon>
        <taxon>Chelicerata</taxon>
        <taxon>Arachnida</taxon>
        <taxon>Araneae</taxon>
        <taxon>Araneomorphae</taxon>
        <taxon>Entelegynae</taxon>
        <taxon>Eresoidea</taxon>
        <taxon>Eresidae</taxon>
        <taxon>Stegodyphus</taxon>
    </lineage>
</organism>
<feature type="compositionally biased region" description="Low complexity" evidence="1">
    <location>
        <begin position="12"/>
        <end position="25"/>
    </location>
</feature>
<dbReference type="EMBL" id="KK119921">
    <property type="protein sequence ID" value="KFM77067.1"/>
    <property type="molecule type" value="Genomic_DNA"/>
</dbReference>
<name>A0A087UI78_STEMI</name>
<dbReference type="Proteomes" id="UP000054359">
    <property type="component" value="Unassembled WGS sequence"/>
</dbReference>
<evidence type="ECO:0000313" key="2">
    <source>
        <dbReference type="EMBL" id="KFM77067.1"/>
    </source>
</evidence>
<accession>A0A087UI78</accession>
<protein>
    <submittedName>
        <fullName evidence="2">Protein son of sevenless</fullName>
    </submittedName>
</protein>
<sequence length="195" mass="20407">MIGGGPIIQEIPSSYPSSPSYASSAAPPPPPPPLPSPPSLPPPPLPPRRKRESSVGDTSPRTKQAIDAPLLPPRETSPPPLPPRRDLAGGSGTLPRMHSASNFPPVHRPVGSWSNSSDVTLPRRNSALDVASIPQTTPRRLSQSSLNDSSPSTSSHFTLSPIPVAHHTSVGVLDSAITLLPPPHSSRSTPQLPPK</sequence>
<feature type="compositionally biased region" description="Low complexity" evidence="1">
    <location>
        <begin position="142"/>
        <end position="160"/>
    </location>
</feature>
<evidence type="ECO:0000256" key="1">
    <source>
        <dbReference type="SAM" id="MobiDB-lite"/>
    </source>
</evidence>
<reference evidence="2 3" key="1">
    <citation type="submission" date="2013-11" db="EMBL/GenBank/DDBJ databases">
        <title>Genome sequencing of Stegodyphus mimosarum.</title>
        <authorList>
            <person name="Bechsgaard J."/>
        </authorList>
    </citation>
    <scope>NUCLEOTIDE SEQUENCE [LARGE SCALE GENOMIC DNA]</scope>
</reference>
<evidence type="ECO:0000313" key="3">
    <source>
        <dbReference type="Proteomes" id="UP000054359"/>
    </source>
</evidence>
<feature type="non-terminal residue" evidence="2">
    <location>
        <position position="195"/>
    </location>
</feature>
<feature type="compositionally biased region" description="Pro residues" evidence="1">
    <location>
        <begin position="26"/>
        <end position="46"/>
    </location>
</feature>
<dbReference type="OrthoDB" id="546434at2759"/>
<dbReference type="AlphaFoldDB" id="A0A087UI78"/>
<feature type="compositionally biased region" description="Pro residues" evidence="1">
    <location>
        <begin position="70"/>
        <end position="82"/>
    </location>
</feature>
<feature type="region of interest" description="Disordered" evidence="1">
    <location>
        <begin position="1"/>
        <end position="160"/>
    </location>
</feature>